<dbReference type="EMBL" id="LN829119">
    <property type="protein sequence ID" value="CPR14740.1"/>
    <property type="molecule type" value="Genomic_DNA"/>
</dbReference>
<accession>A0A0D6JA69</accession>
<evidence type="ECO:0000313" key="3">
    <source>
        <dbReference type="Proteomes" id="UP000033187"/>
    </source>
</evidence>
<gene>
    <name evidence="2" type="ORF">YBN1229_v1_0046</name>
</gene>
<reference evidence="3" key="1">
    <citation type="submission" date="2015-02" db="EMBL/GenBank/DDBJ databases">
        <authorList>
            <person name="Chooi Y.-H."/>
        </authorList>
    </citation>
    <scope>NUCLEOTIDE SEQUENCE [LARGE SCALE GENOMIC DNA]</scope>
    <source>
        <strain evidence="3">strain Y</strain>
    </source>
</reference>
<dbReference type="Proteomes" id="UP000033187">
    <property type="component" value="Chromosome 1"/>
</dbReference>
<protein>
    <submittedName>
        <fullName evidence="2">Uncharacterized protein</fullName>
    </submittedName>
</protein>
<keyword evidence="3" id="KW-1185">Reference proteome</keyword>
<dbReference type="AlphaFoldDB" id="A0A0D6JA69"/>
<dbReference type="KEGG" id="fiy:BN1229_v1_0046"/>
<evidence type="ECO:0000256" key="1">
    <source>
        <dbReference type="SAM" id="SignalP"/>
    </source>
</evidence>
<feature type="signal peptide" evidence="1">
    <location>
        <begin position="1"/>
        <end position="26"/>
    </location>
</feature>
<feature type="chain" id="PRO_5002306035" evidence="1">
    <location>
        <begin position="27"/>
        <end position="104"/>
    </location>
</feature>
<organism evidence="2 3">
    <name type="scientific">Candidatus Filomicrobium marinum</name>
    <dbReference type="NCBI Taxonomy" id="1608628"/>
    <lineage>
        <taxon>Bacteria</taxon>
        <taxon>Pseudomonadati</taxon>
        <taxon>Pseudomonadota</taxon>
        <taxon>Alphaproteobacteria</taxon>
        <taxon>Hyphomicrobiales</taxon>
        <taxon>Hyphomicrobiaceae</taxon>
        <taxon>Filomicrobium</taxon>
    </lineage>
</organism>
<keyword evidence="1" id="KW-0732">Signal</keyword>
<proteinExistence type="predicted"/>
<dbReference type="RefSeq" id="WP_076605258.1">
    <property type="nucleotide sequence ID" value="NZ_LN829118.1"/>
</dbReference>
<dbReference type="KEGG" id="fil:BN1229_v1_0044"/>
<evidence type="ECO:0000313" key="2">
    <source>
        <dbReference type="EMBL" id="CPR14740.1"/>
    </source>
</evidence>
<sequence length="104" mass="11196">MTKLRQFAMAFSAGVGLMVGMSLLSADVEARECFKKAGQGTAGSLDGAKFQVDEVLLQATDWGAWAEWMATGKTSGYDFGPRKYKCKQGGLGYECYGTSTICKK</sequence>
<name>A0A0D6JA69_9HYPH</name>